<accession>A0A0A9CCX2</accession>
<name>A0A0A9CCX2_ARUDO</name>
<protein>
    <submittedName>
        <fullName evidence="1">Uncharacterized protein</fullName>
    </submittedName>
</protein>
<evidence type="ECO:0000313" key="1">
    <source>
        <dbReference type="EMBL" id="JAD71240.1"/>
    </source>
</evidence>
<reference evidence="1" key="2">
    <citation type="journal article" date="2015" name="Data Brief">
        <title>Shoot transcriptome of the giant reed, Arundo donax.</title>
        <authorList>
            <person name="Barrero R.A."/>
            <person name="Guerrero F.D."/>
            <person name="Moolhuijzen P."/>
            <person name="Goolsby J.A."/>
            <person name="Tidwell J."/>
            <person name="Bellgard S.E."/>
            <person name="Bellgard M.I."/>
        </authorList>
    </citation>
    <scope>NUCLEOTIDE SEQUENCE</scope>
    <source>
        <tissue evidence="1">Shoot tissue taken approximately 20 cm above the soil surface</tissue>
    </source>
</reference>
<sequence>MCLFVVLVVPRLCYWYRRHSSGCRCLVLC</sequence>
<dbReference type="AlphaFoldDB" id="A0A0A9CCX2"/>
<dbReference type="EMBL" id="GBRH01226655">
    <property type="protein sequence ID" value="JAD71240.1"/>
    <property type="molecule type" value="Transcribed_RNA"/>
</dbReference>
<proteinExistence type="predicted"/>
<reference evidence="1" key="1">
    <citation type="submission" date="2014-09" db="EMBL/GenBank/DDBJ databases">
        <authorList>
            <person name="Magalhaes I.L.F."/>
            <person name="Oliveira U."/>
            <person name="Santos F.R."/>
            <person name="Vidigal T.H.D.A."/>
            <person name="Brescovit A.D."/>
            <person name="Santos A.J."/>
        </authorList>
    </citation>
    <scope>NUCLEOTIDE SEQUENCE</scope>
    <source>
        <tissue evidence="1">Shoot tissue taken approximately 20 cm above the soil surface</tissue>
    </source>
</reference>
<organism evidence="1">
    <name type="scientific">Arundo donax</name>
    <name type="common">Giant reed</name>
    <name type="synonym">Donax arundinaceus</name>
    <dbReference type="NCBI Taxonomy" id="35708"/>
    <lineage>
        <taxon>Eukaryota</taxon>
        <taxon>Viridiplantae</taxon>
        <taxon>Streptophyta</taxon>
        <taxon>Embryophyta</taxon>
        <taxon>Tracheophyta</taxon>
        <taxon>Spermatophyta</taxon>
        <taxon>Magnoliopsida</taxon>
        <taxon>Liliopsida</taxon>
        <taxon>Poales</taxon>
        <taxon>Poaceae</taxon>
        <taxon>PACMAD clade</taxon>
        <taxon>Arundinoideae</taxon>
        <taxon>Arundineae</taxon>
        <taxon>Arundo</taxon>
    </lineage>
</organism>